<protein>
    <submittedName>
        <fullName evidence="12">Tyrosine-type recombinase/integrase</fullName>
    </submittedName>
</protein>
<dbReference type="RefSeq" id="WP_413277410.1">
    <property type="nucleotide sequence ID" value="NZ_JBHFNT010000076.1"/>
</dbReference>
<dbReference type="InterPro" id="IPR050090">
    <property type="entry name" value="Tyrosine_recombinase_XerCD"/>
</dbReference>
<dbReference type="PANTHER" id="PTHR30349:SF77">
    <property type="entry name" value="TYROSINE RECOMBINASE XERC"/>
    <property type="match status" value="1"/>
</dbReference>
<keyword evidence="5" id="KW-0229">DNA integration</keyword>
<evidence type="ECO:0000256" key="5">
    <source>
        <dbReference type="ARBA" id="ARBA00022908"/>
    </source>
</evidence>
<dbReference type="Gene3D" id="1.10.150.130">
    <property type="match status" value="1"/>
</dbReference>
<dbReference type="EMBL" id="JBHFNT010000076">
    <property type="protein sequence ID" value="MFB2834981.1"/>
    <property type="molecule type" value="Genomic_DNA"/>
</dbReference>
<sequence>MTITLARLATKFLERRGLSQSTQRSYELTLMPLLAQYGGWPIEIISRQLLSEYLESLAHLSITTHHRHQAIIQALFNFAVEQGYLMVNPIAGLKRRKPDPGKEEHGTDQVVRYLSEEQLSVLYEVVANDTRMHAIVRLLHRTGARIGELLALDLEQVDKVARKFQVVGKGNKRRWCFYSEDAALVMSEYIKYERAIGVPALFTAQHSLTGEVSRLSYRQAHHCFHKLIAQHHILKGIRLHDLRHTFATERVGLMALEELRALMGHENIQTTLRYQKVTSLRAEEVAHKALNILTNSENKSL</sequence>
<evidence type="ECO:0000256" key="9">
    <source>
        <dbReference type="PROSITE-ProRule" id="PRU01248"/>
    </source>
</evidence>
<dbReference type="PROSITE" id="PS51900">
    <property type="entry name" value="CB"/>
    <property type="match status" value="1"/>
</dbReference>
<evidence type="ECO:0000256" key="1">
    <source>
        <dbReference type="ARBA" id="ARBA00004496"/>
    </source>
</evidence>
<dbReference type="InterPro" id="IPR011010">
    <property type="entry name" value="DNA_brk_join_enz"/>
</dbReference>
<keyword evidence="7" id="KW-0233">DNA recombination</keyword>
<gene>
    <name evidence="12" type="ORF">ACE1CA_10655</name>
</gene>
<accession>A0ABV4WIS0</accession>
<comment type="caution">
    <text evidence="12">The sequence shown here is derived from an EMBL/GenBank/DDBJ whole genome shotgun (WGS) entry which is preliminary data.</text>
</comment>
<dbReference type="Pfam" id="PF00589">
    <property type="entry name" value="Phage_integrase"/>
    <property type="match status" value="1"/>
</dbReference>
<dbReference type="InterPro" id="IPR044068">
    <property type="entry name" value="CB"/>
</dbReference>
<dbReference type="InterPro" id="IPR002104">
    <property type="entry name" value="Integrase_catalytic"/>
</dbReference>
<evidence type="ECO:0000256" key="3">
    <source>
        <dbReference type="ARBA" id="ARBA00022618"/>
    </source>
</evidence>
<dbReference type="PANTHER" id="PTHR30349">
    <property type="entry name" value="PHAGE INTEGRASE-RELATED"/>
    <property type="match status" value="1"/>
</dbReference>
<evidence type="ECO:0000256" key="6">
    <source>
        <dbReference type="ARBA" id="ARBA00023125"/>
    </source>
</evidence>
<evidence type="ECO:0000256" key="4">
    <source>
        <dbReference type="ARBA" id="ARBA00022829"/>
    </source>
</evidence>
<keyword evidence="3" id="KW-0132">Cell division</keyword>
<dbReference type="CDD" id="cd00397">
    <property type="entry name" value="DNA_BRE_C"/>
    <property type="match status" value="1"/>
</dbReference>
<dbReference type="PROSITE" id="PS51898">
    <property type="entry name" value="TYR_RECOMBINASE"/>
    <property type="match status" value="1"/>
</dbReference>
<dbReference type="Gene3D" id="1.10.443.10">
    <property type="entry name" value="Intergrase catalytic core"/>
    <property type="match status" value="1"/>
</dbReference>
<keyword evidence="4" id="KW-0159">Chromosome partition</keyword>
<name>A0ABV4WIS0_9CYAN</name>
<dbReference type="SUPFAM" id="SSF56349">
    <property type="entry name" value="DNA breaking-rejoining enzymes"/>
    <property type="match status" value="1"/>
</dbReference>
<evidence type="ECO:0000259" key="10">
    <source>
        <dbReference type="PROSITE" id="PS51898"/>
    </source>
</evidence>
<keyword evidence="13" id="KW-1185">Reference proteome</keyword>
<reference evidence="12 13" key="1">
    <citation type="submission" date="2024-09" db="EMBL/GenBank/DDBJ databases">
        <title>Floridaenema gen nov. (Aerosakkonemataceae, Aerosakkonematales ord. nov., Cyanobacteria) from benthic tropical and subtropical fresh waters, with the description of four new species.</title>
        <authorList>
            <person name="Moretto J.A."/>
            <person name="Berthold D.E."/>
            <person name="Lefler F.W."/>
            <person name="Huang I.-S."/>
            <person name="Laughinghouse H. IV."/>
        </authorList>
    </citation>
    <scope>NUCLEOTIDE SEQUENCE [LARGE SCALE GENOMIC DNA]</scope>
    <source>
        <strain evidence="12 13">BLCC-F167</strain>
    </source>
</reference>
<organism evidence="12 13">
    <name type="scientific">Floridaenema evergladense BLCC-F167</name>
    <dbReference type="NCBI Taxonomy" id="3153639"/>
    <lineage>
        <taxon>Bacteria</taxon>
        <taxon>Bacillati</taxon>
        <taxon>Cyanobacteriota</taxon>
        <taxon>Cyanophyceae</taxon>
        <taxon>Oscillatoriophycideae</taxon>
        <taxon>Aerosakkonematales</taxon>
        <taxon>Aerosakkonemataceae</taxon>
        <taxon>Floridanema</taxon>
        <taxon>Floridanema evergladense</taxon>
    </lineage>
</organism>
<feature type="domain" description="Tyr recombinase" evidence="10">
    <location>
        <begin position="109"/>
        <end position="287"/>
    </location>
</feature>
<evidence type="ECO:0000256" key="2">
    <source>
        <dbReference type="ARBA" id="ARBA00022490"/>
    </source>
</evidence>
<dbReference type="InterPro" id="IPR010998">
    <property type="entry name" value="Integrase_recombinase_N"/>
</dbReference>
<comment type="subcellular location">
    <subcellularLocation>
        <location evidence="1">Cytoplasm</location>
    </subcellularLocation>
</comment>
<keyword evidence="2" id="KW-0963">Cytoplasm</keyword>
<proteinExistence type="predicted"/>
<dbReference type="InterPro" id="IPR013762">
    <property type="entry name" value="Integrase-like_cat_sf"/>
</dbReference>
<evidence type="ECO:0000259" key="11">
    <source>
        <dbReference type="PROSITE" id="PS51900"/>
    </source>
</evidence>
<dbReference type="Proteomes" id="UP001576780">
    <property type="component" value="Unassembled WGS sequence"/>
</dbReference>
<keyword evidence="8" id="KW-0131">Cell cycle</keyword>
<evidence type="ECO:0000313" key="12">
    <source>
        <dbReference type="EMBL" id="MFB2834981.1"/>
    </source>
</evidence>
<evidence type="ECO:0000256" key="8">
    <source>
        <dbReference type="ARBA" id="ARBA00023306"/>
    </source>
</evidence>
<keyword evidence="6 9" id="KW-0238">DNA-binding</keyword>
<feature type="domain" description="Core-binding (CB)" evidence="11">
    <location>
        <begin position="3"/>
        <end position="80"/>
    </location>
</feature>
<evidence type="ECO:0000313" key="13">
    <source>
        <dbReference type="Proteomes" id="UP001576780"/>
    </source>
</evidence>
<evidence type="ECO:0000256" key="7">
    <source>
        <dbReference type="ARBA" id="ARBA00023172"/>
    </source>
</evidence>